<proteinExistence type="predicted"/>
<sequence>MSLRRHPLALLRPLLRARRCLSAAELLTQPDGRLLRACGIVTLRQQPETAKGTTFVSLEDETGVVQVICWKGLRERQRGVLLHARLLAVSGRWQRDGEVGHLIAGHLLDLTPLLGGLRTQPREFH</sequence>
<reference evidence="2" key="1">
    <citation type="submission" date="2016-10" db="EMBL/GenBank/DDBJ databases">
        <title>Sequence of Gallionella enrichment culture.</title>
        <authorList>
            <person name="Poehlein A."/>
            <person name="Muehling M."/>
            <person name="Daniel R."/>
        </authorList>
    </citation>
    <scope>NUCLEOTIDE SEQUENCE</scope>
</reference>
<dbReference type="AlphaFoldDB" id="A0A1J5QC65"/>
<dbReference type="GO" id="GO:0003887">
    <property type="term" value="F:DNA-directed DNA polymerase activity"/>
    <property type="evidence" value="ECO:0007669"/>
    <property type="project" value="UniProtKB-EC"/>
</dbReference>
<organism evidence="2">
    <name type="scientific">mine drainage metagenome</name>
    <dbReference type="NCBI Taxonomy" id="410659"/>
    <lineage>
        <taxon>unclassified sequences</taxon>
        <taxon>metagenomes</taxon>
        <taxon>ecological metagenomes</taxon>
    </lineage>
</organism>
<dbReference type="Pfam" id="PF01336">
    <property type="entry name" value="tRNA_anti-codon"/>
    <property type="match status" value="1"/>
</dbReference>
<keyword evidence="2" id="KW-0808">Transferase</keyword>
<dbReference type="EMBL" id="MLJW01001582">
    <property type="protein sequence ID" value="OIQ77575.1"/>
    <property type="molecule type" value="Genomic_DNA"/>
</dbReference>
<feature type="domain" description="OB" evidence="1">
    <location>
        <begin position="38"/>
        <end position="99"/>
    </location>
</feature>
<accession>A0A1J5QC65</accession>
<keyword evidence="2" id="KW-0548">Nucleotidyltransferase</keyword>
<protein>
    <submittedName>
        <fullName evidence="2">Error-prone DNA polymerase</fullName>
        <ecNumber evidence="2">2.7.7.7</ecNumber>
    </submittedName>
</protein>
<dbReference type="InterPro" id="IPR004365">
    <property type="entry name" value="NA-bd_OB_tRNA"/>
</dbReference>
<dbReference type="GO" id="GO:0003676">
    <property type="term" value="F:nucleic acid binding"/>
    <property type="evidence" value="ECO:0007669"/>
    <property type="project" value="InterPro"/>
</dbReference>
<evidence type="ECO:0000259" key="1">
    <source>
        <dbReference type="Pfam" id="PF01336"/>
    </source>
</evidence>
<name>A0A1J5QC65_9ZZZZ</name>
<dbReference type="CDD" id="cd04485">
    <property type="entry name" value="DnaE_OBF"/>
    <property type="match status" value="1"/>
</dbReference>
<gene>
    <name evidence="2" type="primary">dnaE2_9</name>
    <name evidence="2" type="ORF">GALL_407270</name>
</gene>
<evidence type="ECO:0000313" key="2">
    <source>
        <dbReference type="EMBL" id="OIQ77575.1"/>
    </source>
</evidence>
<comment type="caution">
    <text evidence="2">The sequence shown here is derived from an EMBL/GenBank/DDBJ whole genome shotgun (WGS) entry which is preliminary data.</text>
</comment>
<dbReference type="EC" id="2.7.7.7" evidence="2"/>